<dbReference type="AlphaFoldDB" id="A0A8D3ECY2"/>
<organism evidence="1 2">
    <name type="scientific">Scophthalmus maximus</name>
    <name type="common">Turbot</name>
    <name type="synonym">Psetta maxima</name>
    <dbReference type="NCBI Taxonomy" id="52904"/>
    <lineage>
        <taxon>Eukaryota</taxon>
        <taxon>Metazoa</taxon>
        <taxon>Chordata</taxon>
        <taxon>Craniata</taxon>
        <taxon>Vertebrata</taxon>
        <taxon>Euteleostomi</taxon>
        <taxon>Actinopterygii</taxon>
        <taxon>Neopterygii</taxon>
        <taxon>Teleostei</taxon>
        <taxon>Neoteleostei</taxon>
        <taxon>Acanthomorphata</taxon>
        <taxon>Carangaria</taxon>
        <taxon>Pleuronectiformes</taxon>
        <taxon>Pleuronectoidei</taxon>
        <taxon>Scophthalmidae</taxon>
        <taxon>Scophthalmus</taxon>
    </lineage>
</organism>
<dbReference type="PANTHER" id="PTHR33769:SF1">
    <property type="entry name" value="TESTIS-EXPRESSED PROTEIN 26"/>
    <property type="match status" value="1"/>
</dbReference>
<protein>
    <submittedName>
        <fullName evidence="1">Uncharacterized protein</fullName>
    </submittedName>
</protein>
<evidence type="ECO:0000313" key="2">
    <source>
        <dbReference type="Proteomes" id="UP000694558"/>
    </source>
</evidence>
<reference evidence="1" key="2">
    <citation type="submission" date="2025-08" db="UniProtKB">
        <authorList>
            <consortium name="Ensembl"/>
        </authorList>
    </citation>
    <scope>IDENTIFICATION</scope>
</reference>
<proteinExistence type="predicted"/>
<evidence type="ECO:0000313" key="1">
    <source>
        <dbReference type="Ensembl" id="ENSSMAP00000069641.1"/>
    </source>
</evidence>
<accession>A0A8D3ECY2</accession>
<dbReference type="GO" id="GO:0005737">
    <property type="term" value="C:cytoplasm"/>
    <property type="evidence" value="ECO:0007669"/>
    <property type="project" value="TreeGrafter"/>
</dbReference>
<dbReference type="InterPro" id="IPR043460">
    <property type="entry name" value="MEDAG/TEX26"/>
</dbReference>
<dbReference type="Proteomes" id="UP000694558">
    <property type="component" value="Chromosome 3"/>
</dbReference>
<dbReference type="Ensembl" id="ENSSMAT00000065089.1">
    <property type="protein sequence ID" value="ENSSMAP00000069641.1"/>
    <property type="gene ID" value="ENSSMAG00000006057.2"/>
</dbReference>
<name>A0A8D3ECY2_SCOMX</name>
<reference evidence="1" key="1">
    <citation type="submission" date="2023-05" db="EMBL/GenBank/DDBJ databases">
        <title>High-quality long-read genome of Scophthalmus maximus.</title>
        <authorList>
            <person name="Lien S."/>
            <person name="Martinez P."/>
        </authorList>
    </citation>
    <scope>NUCLEOTIDE SEQUENCE [LARGE SCALE GENOMIC DNA]</scope>
</reference>
<dbReference type="PANTHER" id="PTHR33769">
    <property type="entry name" value="TESTIS-EXPRESSED PROTEIN 26 ISOFORM X3"/>
    <property type="match status" value="1"/>
</dbReference>
<dbReference type="GeneTree" id="ENSGT00940000175014"/>
<sequence>STVTQHSGHQWHKKCHYNLKVLCCNMLINSFVEVEHCWDPYETCHRRQFVYHPNSAAEILLCPGSTSFVDPHSQSGPLGSTVYNEEFCWKTACKPECIQTGTASGQRRNNPPEYVRFPLTCPPSEGDICKAMTTQYRSTYRCDFTGLPQDNASEHSSNLLFDPLCVAVPTVVQRQVHTKQKGSDVTTYDRFYGKRATNITSVVKSAAPGAAALTQNFTCGRSASLPVFKRFSILTICSVIFRAATSIIFTGDYFLH</sequence>